<comment type="catalytic activity">
    <reaction evidence="1 7">
        <text>beta-D-fructose 1-phosphate + H2O = D-fructose + phosphate</text>
        <dbReference type="Rhea" id="RHEA:35603"/>
        <dbReference type="ChEBI" id="CHEBI:15377"/>
        <dbReference type="ChEBI" id="CHEBI:37721"/>
        <dbReference type="ChEBI" id="CHEBI:43474"/>
        <dbReference type="ChEBI" id="CHEBI:138881"/>
    </reaction>
</comment>
<keyword evidence="3 7" id="KW-0479">Metal-binding</keyword>
<protein>
    <recommendedName>
        <fullName evidence="7">Sugar phosphate phosphatase</fullName>
        <ecNumber evidence="7">3.1.3.-</ecNumber>
    </recommendedName>
</protein>
<comment type="caution">
    <text evidence="9">The sequence shown here is derived from an EMBL/GenBank/DDBJ whole genome shotgun (WGS) entry which is preliminary data.</text>
</comment>
<evidence type="ECO:0000256" key="5">
    <source>
        <dbReference type="ARBA" id="ARBA00023211"/>
    </source>
</evidence>
<dbReference type="InterPro" id="IPR036075">
    <property type="entry name" value="ARMT-1-like_metal-bd_sf"/>
</dbReference>
<organism evidence="9 10">
    <name type="scientific">Staphylotrichum longicolle</name>
    <dbReference type="NCBI Taxonomy" id="669026"/>
    <lineage>
        <taxon>Eukaryota</taxon>
        <taxon>Fungi</taxon>
        <taxon>Dikarya</taxon>
        <taxon>Ascomycota</taxon>
        <taxon>Pezizomycotina</taxon>
        <taxon>Sordariomycetes</taxon>
        <taxon>Sordariomycetidae</taxon>
        <taxon>Sordariales</taxon>
        <taxon>Chaetomiaceae</taxon>
        <taxon>Staphylotrichum</taxon>
    </lineage>
</organism>
<dbReference type="GO" id="GO:0016791">
    <property type="term" value="F:phosphatase activity"/>
    <property type="evidence" value="ECO:0007669"/>
    <property type="project" value="TreeGrafter"/>
</dbReference>
<dbReference type="InterPro" id="IPR002791">
    <property type="entry name" value="ARMT1-like_metal-bd"/>
</dbReference>
<evidence type="ECO:0000256" key="7">
    <source>
        <dbReference type="RuleBase" id="RU367030"/>
    </source>
</evidence>
<dbReference type="AlphaFoldDB" id="A0AAD4ENJ8"/>
<accession>A0AAD4ENJ8</accession>
<dbReference type="SUPFAM" id="SSF111321">
    <property type="entry name" value="AF1104-like"/>
    <property type="match status" value="1"/>
</dbReference>
<evidence type="ECO:0000256" key="4">
    <source>
        <dbReference type="ARBA" id="ARBA00022801"/>
    </source>
</evidence>
<dbReference type="PANTHER" id="PTHR12260:SF6">
    <property type="entry name" value="DAMAGE-CONTROL PHOSPHATASE ARMT1"/>
    <property type="match status" value="1"/>
</dbReference>
<dbReference type="Proteomes" id="UP001197093">
    <property type="component" value="Unassembled WGS sequence"/>
</dbReference>
<comment type="similarity">
    <text evidence="2 7">Belongs to the damage-control phosphatase family. Sugar phosphate phosphatase III subfamily.</text>
</comment>
<evidence type="ECO:0000256" key="3">
    <source>
        <dbReference type="ARBA" id="ARBA00022723"/>
    </source>
</evidence>
<dbReference type="EC" id="3.1.3.-" evidence="7"/>
<keyword evidence="4 7" id="KW-0378">Hydrolase</keyword>
<gene>
    <name evidence="9" type="ORF">NEMBOFW57_010749</name>
</gene>
<dbReference type="GO" id="GO:0046872">
    <property type="term" value="F:metal ion binding"/>
    <property type="evidence" value="ECO:0007669"/>
    <property type="project" value="UniProtKB-UniRule"/>
</dbReference>
<dbReference type="GO" id="GO:0006974">
    <property type="term" value="P:DNA damage response"/>
    <property type="evidence" value="ECO:0007669"/>
    <property type="project" value="TreeGrafter"/>
</dbReference>
<evidence type="ECO:0000313" key="9">
    <source>
        <dbReference type="EMBL" id="KAG7284376.1"/>
    </source>
</evidence>
<feature type="domain" description="Damage-control phosphatase ARMT1-like metal-binding" evidence="8">
    <location>
        <begin position="212"/>
        <end position="569"/>
    </location>
</feature>
<evidence type="ECO:0000256" key="1">
    <source>
        <dbReference type="ARBA" id="ARBA00001326"/>
    </source>
</evidence>
<reference evidence="9" key="1">
    <citation type="submission" date="2023-02" db="EMBL/GenBank/DDBJ databases">
        <authorList>
            <person name="Palmer J.M."/>
        </authorList>
    </citation>
    <scope>NUCLEOTIDE SEQUENCE</scope>
    <source>
        <strain evidence="9">FW57</strain>
    </source>
</reference>
<evidence type="ECO:0000256" key="2">
    <source>
        <dbReference type="ARBA" id="ARBA00009519"/>
    </source>
</evidence>
<comment type="cofactor">
    <cofactor evidence="7">
        <name>Mn(2+)</name>
        <dbReference type="ChEBI" id="CHEBI:29035"/>
    </cofactor>
    <cofactor evidence="7">
        <name>Ni(2+)</name>
        <dbReference type="ChEBI" id="CHEBI:49786"/>
    </cofactor>
</comment>
<evidence type="ECO:0000259" key="8">
    <source>
        <dbReference type="Pfam" id="PF01937"/>
    </source>
</evidence>
<comment type="domain">
    <text evidence="7">Subfamily III proteins have a conserved RTxK motif about 40-50 residues from the C-terminus; the threonine may be replaced by serine or cysteine.</text>
</comment>
<dbReference type="PANTHER" id="PTHR12260">
    <property type="entry name" value="DAMAGE-CONTROL PHOSPHATASE ARMT1"/>
    <property type="match status" value="1"/>
</dbReference>
<dbReference type="GO" id="GO:0005634">
    <property type="term" value="C:nucleus"/>
    <property type="evidence" value="ECO:0007669"/>
    <property type="project" value="TreeGrafter"/>
</dbReference>
<evidence type="ECO:0000313" key="10">
    <source>
        <dbReference type="Proteomes" id="UP001197093"/>
    </source>
</evidence>
<name>A0AAD4ENJ8_9PEZI</name>
<sequence length="599" mass="67305">MSAPTFGPVPRSFFDGNLPQRSPTARCNLRQLDQQLRWGALVGHAQSSWGYTVLRTAYTPEADELFRIAIARLKSYVHYWCHYDRFLSYGARCEERCGDFAEHCEEVFRRFHLDVVEDREGLAHLDGNGDGSVDDRFTALQAYFLRWRAGVKTGANFNPRHTNNPRFCLCLILDSESIASLAQLPEELPPLRPNIRDPRELDPKLPIDDVYNAVAACDDSEQRLEGEKIADELVELKDEIHHDRALTRISTSFSLSTYWKSYDVFAKQKIKTFRCARPAVLELAARYRDQVTQLRTQPTRDREADKLGFIEMCKISLWGNHAELSLLTTPEDVQRSRSEAEKHILVDDIAAAYARFQHTRDFPRQPNGEILVDIVLNKAGFELYTDLILAGYLLSAGLATTVVLHPKSIPWFVWDALPSDLDALLAALAAPRHFYETPTDEEQGQGLGLAGLTDEEGGDLEFVFEEWSRFRAEGKLVLRPDRVWTGPGCYWRLCVEAGSVVESLCDGHLAIFKGDLNYRKLVGDVAWDPTMPFEDAIGVLGPGQGIDLLSLRTCKSDVVVGLEPGEDERLKGMEGGGGDSGARKWAWSGKWTVACFSGS</sequence>
<comment type="function">
    <text evidence="7">Metal-dependent phosphatase that shows phosphatase activity against several substrates, including fructose-1-phosphate and fructose-6-phosphate. Its preference for fructose-1-phosphate, a strong glycating agent that causes DNA damage rather than a canonical yeast metabolite, suggests a damage-control function in hexose phosphate metabolism.</text>
</comment>
<dbReference type="EMBL" id="JAHCVI010000006">
    <property type="protein sequence ID" value="KAG7284376.1"/>
    <property type="molecule type" value="Genomic_DNA"/>
</dbReference>
<evidence type="ECO:0000256" key="6">
    <source>
        <dbReference type="ARBA" id="ARBA00048809"/>
    </source>
</evidence>
<comment type="catalytic activity">
    <reaction evidence="6 7">
        <text>beta-D-fructose 6-phosphate = dihydroxyacetone + D-glyceraldehyde 3-phosphate</text>
        <dbReference type="Rhea" id="RHEA:28002"/>
        <dbReference type="ChEBI" id="CHEBI:16016"/>
        <dbReference type="ChEBI" id="CHEBI:57634"/>
        <dbReference type="ChEBI" id="CHEBI:59776"/>
    </reaction>
</comment>
<keyword evidence="5 7" id="KW-0464">Manganese</keyword>
<dbReference type="InterPro" id="IPR039763">
    <property type="entry name" value="ARMT1"/>
</dbReference>
<proteinExistence type="inferred from homology"/>
<keyword evidence="10" id="KW-1185">Reference proteome</keyword>
<dbReference type="Pfam" id="PF01937">
    <property type="entry name" value="ARMT1-like_dom"/>
    <property type="match status" value="1"/>
</dbReference>